<dbReference type="InterPro" id="IPR050087">
    <property type="entry name" value="AON_synthase_class-II"/>
</dbReference>
<keyword evidence="4" id="KW-0808">Transferase</keyword>
<evidence type="ECO:0000256" key="3">
    <source>
        <dbReference type="ARBA" id="ARBA00010008"/>
    </source>
</evidence>
<dbReference type="RefSeq" id="WP_182921437.1">
    <property type="nucleotide sequence ID" value="NZ_WNXD01000001.1"/>
</dbReference>
<dbReference type="GO" id="GO:0008483">
    <property type="term" value="F:transaminase activity"/>
    <property type="evidence" value="ECO:0007669"/>
    <property type="project" value="UniProtKB-KW"/>
</dbReference>
<protein>
    <submittedName>
        <fullName evidence="8">Aminotransferase class I/II-fold pyridoxal phosphate-dependent enzyme</fullName>
    </submittedName>
</protein>
<dbReference type="SUPFAM" id="SSF53383">
    <property type="entry name" value="PLP-dependent transferases"/>
    <property type="match status" value="1"/>
</dbReference>
<keyword evidence="9" id="KW-1185">Reference proteome</keyword>
<evidence type="ECO:0000256" key="6">
    <source>
        <dbReference type="RuleBase" id="RU003693"/>
    </source>
</evidence>
<evidence type="ECO:0000313" key="8">
    <source>
        <dbReference type="EMBL" id="MBB2144759.1"/>
    </source>
</evidence>
<dbReference type="InterPro" id="IPR015424">
    <property type="entry name" value="PyrdxlP-dep_Trfase"/>
</dbReference>
<dbReference type="GO" id="GO:0009102">
    <property type="term" value="P:biotin biosynthetic process"/>
    <property type="evidence" value="ECO:0007669"/>
    <property type="project" value="TreeGrafter"/>
</dbReference>
<comment type="pathway">
    <text evidence="2">Lipid metabolism.</text>
</comment>
<evidence type="ECO:0000256" key="4">
    <source>
        <dbReference type="ARBA" id="ARBA00022679"/>
    </source>
</evidence>
<dbReference type="InterPro" id="IPR001917">
    <property type="entry name" value="Aminotrans_II_pyridoxalP_BS"/>
</dbReference>
<evidence type="ECO:0000313" key="9">
    <source>
        <dbReference type="Proteomes" id="UP000601055"/>
    </source>
</evidence>
<keyword evidence="5 6" id="KW-0663">Pyridoxal phosphate</keyword>
<dbReference type="Proteomes" id="UP000601055">
    <property type="component" value="Unassembled WGS sequence"/>
</dbReference>
<dbReference type="InterPro" id="IPR015422">
    <property type="entry name" value="PyrdxlP-dep_Trfase_small"/>
</dbReference>
<dbReference type="InterPro" id="IPR015421">
    <property type="entry name" value="PyrdxlP-dep_Trfase_major"/>
</dbReference>
<evidence type="ECO:0000259" key="7">
    <source>
        <dbReference type="Pfam" id="PF00155"/>
    </source>
</evidence>
<evidence type="ECO:0000256" key="5">
    <source>
        <dbReference type="ARBA" id="ARBA00022898"/>
    </source>
</evidence>
<reference evidence="8" key="1">
    <citation type="submission" date="2019-11" db="EMBL/GenBank/DDBJ databases">
        <title>Description of Pedobacter sp. LMG 31464T.</title>
        <authorList>
            <person name="Carlier A."/>
            <person name="Qi S."/>
            <person name="Vandamme P."/>
        </authorList>
    </citation>
    <scope>NUCLEOTIDE SEQUENCE</scope>
    <source>
        <strain evidence="8">LMG 31464</strain>
    </source>
</reference>
<dbReference type="PANTHER" id="PTHR13693:SF77">
    <property type="entry name" value="8-AMINO-7-OXONONANOATE SYNTHASE"/>
    <property type="match status" value="1"/>
</dbReference>
<dbReference type="Gene3D" id="3.90.1150.10">
    <property type="entry name" value="Aspartate Aminotransferase, domain 1"/>
    <property type="match status" value="1"/>
</dbReference>
<dbReference type="EMBL" id="WNXD01000001">
    <property type="protein sequence ID" value="MBB2144759.1"/>
    <property type="molecule type" value="Genomic_DNA"/>
</dbReference>
<comment type="cofactor">
    <cofactor evidence="1 6">
        <name>pyridoxal 5'-phosphate</name>
        <dbReference type="ChEBI" id="CHEBI:597326"/>
    </cofactor>
</comment>
<comment type="caution">
    <text evidence="8">The sequence shown here is derived from an EMBL/GenBank/DDBJ whole genome shotgun (WGS) entry which is preliminary data.</text>
</comment>
<organism evidence="8 9">
    <name type="scientific">Pedobacter planticolens</name>
    <dbReference type="NCBI Taxonomy" id="2679964"/>
    <lineage>
        <taxon>Bacteria</taxon>
        <taxon>Pseudomonadati</taxon>
        <taxon>Bacteroidota</taxon>
        <taxon>Sphingobacteriia</taxon>
        <taxon>Sphingobacteriales</taxon>
        <taxon>Sphingobacteriaceae</taxon>
        <taxon>Pedobacter</taxon>
    </lineage>
</organism>
<dbReference type="PANTHER" id="PTHR13693">
    <property type="entry name" value="CLASS II AMINOTRANSFERASE/8-AMINO-7-OXONONANOATE SYNTHASE"/>
    <property type="match status" value="1"/>
</dbReference>
<dbReference type="Gene3D" id="3.40.640.10">
    <property type="entry name" value="Type I PLP-dependent aspartate aminotransferase-like (Major domain)"/>
    <property type="match status" value="1"/>
</dbReference>
<name>A0A923DZD0_9SPHI</name>
<evidence type="ECO:0000256" key="2">
    <source>
        <dbReference type="ARBA" id="ARBA00005189"/>
    </source>
</evidence>
<dbReference type="AlphaFoldDB" id="A0A923DZD0"/>
<gene>
    <name evidence="8" type="ORF">GM921_04645</name>
</gene>
<comment type="similarity">
    <text evidence="3">Belongs to the class-II pyridoxal-phosphate-dependent aminotransferase family. BioF subfamily.</text>
</comment>
<sequence>MNQAENFLKNKLNDRIEKALLRKLTNASLPFDFCSNDYLGFARSLELKSLIEEQSKEIEGLKNGSGGSRLLSGNHPYTEETEQFIANFHHSETGLIFNSGYDANVGLLSSIPQRGDTIITDELIHASLIDGARLSNAERFKFKHNDLVDLEQKLKNAKGLIYVVVESVYSMDGDLAPLQEISKLCKLYNTHLIVDEAHATGIFGEHGKGLVVELNLENDIFARIVTFGKAIGTHGAIILGSENLRNYLINFARSFIYTTGAPLHNILAVNCAYQLLAKGDETNQITKKINLYNQLINDLNLSIIPSQSAIQTVLFNSNESARKASASLQNKGFEVKAILSPTVAEGKERLRICLHTYNSDEEIINLVNHLKTFQ</sequence>
<accession>A0A923DZD0</accession>
<dbReference type="Pfam" id="PF00155">
    <property type="entry name" value="Aminotran_1_2"/>
    <property type="match status" value="1"/>
</dbReference>
<dbReference type="GO" id="GO:0030170">
    <property type="term" value="F:pyridoxal phosphate binding"/>
    <property type="evidence" value="ECO:0007669"/>
    <property type="project" value="InterPro"/>
</dbReference>
<feature type="domain" description="Aminotransferase class I/classII large" evidence="7">
    <location>
        <begin position="32"/>
        <end position="368"/>
    </location>
</feature>
<dbReference type="PROSITE" id="PS00599">
    <property type="entry name" value="AA_TRANSFER_CLASS_2"/>
    <property type="match status" value="1"/>
</dbReference>
<keyword evidence="8" id="KW-0032">Aminotransferase</keyword>
<dbReference type="InterPro" id="IPR004839">
    <property type="entry name" value="Aminotransferase_I/II_large"/>
</dbReference>
<proteinExistence type="inferred from homology"/>
<evidence type="ECO:0000256" key="1">
    <source>
        <dbReference type="ARBA" id="ARBA00001933"/>
    </source>
</evidence>